<keyword evidence="11 17" id="KW-0472">Membrane</keyword>
<name>A0AAD9TRF8_9ROSI</name>
<dbReference type="InterPro" id="IPR043891">
    <property type="entry name" value="SPARK"/>
</dbReference>
<keyword evidence="21" id="KW-1185">Reference proteome</keyword>
<dbReference type="InterPro" id="IPR000719">
    <property type="entry name" value="Prot_kinase_dom"/>
</dbReference>
<dbReference type="InterPro" id="IPR011009">
    <property type="entry name" value="Kinase-like_dom_sf"/>
</dbReference>
<dbReference type="Pfam" id="PF07714">
    <property type="entry name" value="PK_Tyr_Ser-Thr"/>
    <property type="match status" value="1"/>
</dbReference>
<comment type="subcellular location">
    <subcellularLocation>
        <location evidence="1">Membrane</location>
        <topology evidence="1">Single-pass type I membrane protein</topology>
    </subcellularLocation>
</comment>
<feature type="chain" id="PRO_5042006698" description="non-specific serine/threonine protein kinase" evidence="18">
    <location>
        <begin position="25"/>
        <end position="638"/>
    </location>
</feature>
<dbReference type="PROSITE" id="PS00107">
    <property type="entry name" value="PROTEIN_KINASE_ATP"/>
    <property type="match status" value="1"/>
</dbReference>
<evidence type="ECO:0000256" key="12">
    <source>
        <dbReference type="ARBA" id="ARBA00023170"/>
    </source>
</evidence>
<evidence type="ECO:0000256" key="6">
    <source>
        <dbReference type="ARBA" id="ARBA00022729"/>
    </source>
</evidence>
<keyword evidence="8" id="KW-0418">Kinase</keyword>
<evidence type="ECO:0000256" key="16">
    <source>
        <dbReference type="PROSITE-ProRule" id="PRU10141"/>
    </source>
</evidence>
<evidence type="ECO:0000256" key="15">
    <source>
        <dbReference type="ARBA" id="ARBA00048679"/>
    </source>
</evidence>
<dbReference type="Gene3D" id="3.30.200.20">
    <property type="entry name" value="Phosphorylase Kinase, domain 1"/>
    <property type="match status" value="1"/>
</dbReference>
<keyword evidence="6 18" id="KW-0732">Signal</keyword>
<keyword evidence="10 17" id="KW-1133">Transmembrane helix</keyword>
<evidence type="ECO:0000259" key="19">
    <source>
        <dbReference type="PROSITE" id="PS50011"/>
    </source>
</evidence>
<comment type="catalytic activity">
    <reaction evidence="14">
        <text>L-threonyl-[protein] + ATP = O-phospho-L-threonyl-[protein] + ADP + H(+)</text>
        <dbReference type="Rhea" id="RHEA:46608"/>
        <dbReference type="Rhea" id="RHEA-COMP:11060"/>
        <dbReference type="Rhea" id="RHEA-COMP:11605"/>
        <dbReference type="ChEBI" id="CHEBI:15378"/>
        <dbReference type="ChEBI" id="CHEBI:30013"/>
        <dbReference type="ChEBI" id="CHEBI:30616"/>
        <dbReference type="ChEBI" id="CHEBI:61977"/>
        <dbReference type="ChEBI" id="CHEBI:456216"/>
        <dbReference type="EC" id="2.7.11.1"/>
    </reaction>
</comment>
<keyword evidence="5 17" id="KW-0812">Transmembrane</keyword>
<dbReference type="Pfam" id="PF19160">
    <property type="entry name" value="SPARK"/>
    <property type="match status" value="1"/>
</dbReference>
<dbReference type="PROSITE" id="PS50011">
    <property type="entry name" value="PROTEIN_KINASE_DOM"/>
    <property type="match status" value="1"/>
</dbReference>
<feature type="binding site" evidence="16">
    <location>
        <position position="342"/>
    </location>
    <ligand>
        <name>ATP</name>
        <dbReference type="ChEBI" id="CHEBI:30616"/>
    </ligand>
</feature>
<keyword evidence="7 16" id="KW-0547">Nucleotide-binding</keyword>
<evidence type="ECO:0000256" key="18">
    <source>
        <dbReference type="SAM" id="SignalP"/>
    </source>
</evidence>
<evidence type="ECO:0000256" key="9">
    <source>
        <dbReference type="ARBA" id="ARBA00022840"/>
    </source>
</evidence>
<keyword evidence="4" id="KW-0808">Transferase</keyword>
<evidence type="ECO:0000256" key="13">
    <source>
        <dbReference type="ARBA" id="ARBA00023180"/>
    </source>
</evidence>
<reference evidence="20" key="1">
    <citation type="journal article" date="2023" name="Plant J.">
        <title>Genome sequences and population genomics provide insights into the demographic history, inbreeding, and mutation load of two 'living fossil' tree species of Dipteronia.</title>
        <authorList>
            <person name="Feng Y."/>
            <person name="Comes H.P."/>
            <person name="Chen J."/>
            <person name="Zhu S."/>
            <person name="Lu R."/>
            <person name="Zhang X."/>
            <person name="Li P."/>
            <person name="Qiu J."/>
            <person name="Olsen K.M."/>
            <person name="Qiu Y."/>
        </authorList>
    </citation>
    <scope>NUCLEOTIDE SEQUENCE</scope>
    <source>
        <strain evidence="20">KIB01</strain>
    </source>
</reference>
<dbReference type="PANTHER" id="PTHR47989">
    <property type="entry name" value="OS01G0750732 PROTEIN"/>
    <property type="match status" value="1"/>
</dbReference>
<keyword evidence="13" id="KW-0325">Glycoprotein</keyword>
<dbReference type="CDD" id="cd14066">
    <property type="entry name" value="STKc_IRAK"/>
    <property type="match status" value="1"/>
</dbReference>
<dbReference type="FunFam" id="1.10.510.10:FF:000287">
    <property type="entry name" value="probable LRR receptor-like serine/threonine-protein kinase RKF3"/>
    <property type="match status" value="1"/>
</dbReference>
<dbReference type="PANTHER" id="PTHR47989:SF62">
    <property type="entry name" value="OS05G0423500 PROTEIN"/>
    <property type="match status" value="1"/>
</dbReference>
<evidence type="ECO:0000256" key="17">
    <source>
        <dbReference type="SAM" id="Phobius"/>
    </source>
</evidence>
<sequence length="638" mass="71063">MSPFQLLFLTVFLVSGLSLSSSRSNNVSIPDDGHISLTISPLEASCPLNFDSLRKLVHESPPRPVLTDMPSQCKGMFRAVLVLRSEYLRTNGYFLPPPDTTEACWQSFRSLISEFIKGFDIQTSCGDYPESMSETCYNITSQAEFERQIPAQKMQEIWHYCNQSLDTNSACDSCTSKLSSLGDYYSQVPGTGNVSVCTGYAAMYAAAIVNHLGPTDRATMRCLFALSFPSKPSRFKPHKIIFWAVLSGSVILGILGAFFAVWFCWARTKKSEGKKLQVLVRYETSSEFGPGLYARGSNPVRFKFQEIKEATRNFSMENIIGKGAYGNVYKGIFPDGTEVAFKRFKNCSIACDASFKHEVEVIASIRHVNLVALRGYCTKTLPMEGYQRIIVCDLLHNGSLHDHLFAISGTTTKLSWQIRLKIALGTARGLAYLHYGLQPAIIHRDIKASNILLDEEFEPQVADFGLAKFNYEGTTHLTTKVAGTLGYVSPEYALYGKLSKKSDVYSFGVVLLELLSGKKAYQTIERKNELLTDWAWGLVNEGRALDVIDEKIPEMLMPELMKQYVLIAALCVHPIVEARPTMDQIVKILETDFSINHKVPPEAYAASPSRDVIDFSSDSMKSSVTTDESIPSVMLIVE</sequence>
<feature type="signal peptide" evidence="18">
    <location>
        <begin position="1"/>
        <end position="24"/>
    </location>
</feature>
<dbReference type="InterPro" id="IPR001245">
    <property type="entry name" value="Ser-Thr/Tyr_kinase_cat_dom"/>
</dbReference>
<evidence type="ECO:0000256" key="8">
    <source>
        <dbReference type="ARBA" id="ARBA00022777"/>
    </source>
</evidence>
<dbReference type="InterPro" id="IPR008271">
    <property type="entry name" value="Ser/Thr_kinase_AS"/>
</dbReference>
<dbReference type="AlphaFoldDB" id="A0AAD9TRF8"/>
<dbReference type="Proteomes" id="UP001280121">
    <property type="component" value="Unassembled WGS sequence"/>
</dbReference>
<gene>
    <name evidence="20" type="ORF">Ddye_028398</name>
</gene>
<evidence type="ECO:0000313" key="21">
    <source>
        <dbReference type="Proteomes" id="UP001280121"/>
    </source>
</evidence>
<evidence type="ECO:0000256" key="3">
    <source>
        <dbReference type="ARBA" id="ARBA00022527"/>
    </source>
</evidence>
<keyword evidence="3" id="KW-0723">Serine/threonine-protein kinase</keyword>
<evidence type="ECO:0000256" key="5">
    <source>
        <dbReference type="ARBA" id="ARBA00022692"/>
    </source>
</evidence>
<proteinExistence type="predicted"/>
<dbReference type="SMART" id="SM00220">
    <property type="entry name" value="S_TKc"/>
    <property type="match status" value="1"/>
</dbReference>
<evidence type="ECO:0000256" key="14">
    <source>
        <dbReference type="ARBA" id="ARBA00047899"/>
    </source>
</evidence>
<accession>A0AAD9TRF8</accession>
<protein>
    <recommendedName>
        <fullName evidence="2">non-specific serine/threonine protein kinase</fullName>
        <ecNumber evidence="2">2.7.11.1</ecNumber>
    </recommendedName>
</protein>
<dbReference type="GO" id="GO:0005524">
    <property type="term" value="F:ATP binding"/>
    <property type="evidence" value="ECO:0007669"/>
    <property type="project" value="UniProtKB-UniRule"/>
</dbReference>
<dbReference type="Gene3D" id="1.10.510.10">
    <property type="entry name" value="Transferase(Phosphotransferase) domain 1"/>
    <property type="match status" value="1"/>
</dbReference>
<evidence type="ECO:0000313" key="20">
    <source>
        <dbReference type="EMBL" id="KAK2640603.1"/>
    </source>
</evidence>
<evidence type="ECO:0000256" key="10">
    <source>
        <dbReference type="ARBA" id="ARBA00022989"/>
    </source>
</evidence>
<evidence type="ECO:0000256" key="2">
    <source>
        <dbReference type="ARBA" id="ARBA00012513"/>
    </source>
</evidence>
<dbReference type="GO" id="GO:0004674">
    <property type="term" value="F:protein serine/threonine kinase activity"/>
    <property type="evidence" value="ECO:0007669"/>
    <property type="project" value="UniProtKB-KW"/>
</dbReference>
<feature type="transmembrane region" description="Helical" evidence="17">
    <location>
        <begin position="240"/>
        <end position="265"/>
    </location>
</feature>
<dbReference type="EC" id="2.7.11.1" evidence="2"/>
<evidence type="ECO:0000256" key="7">
    <source>
        <dbReference type="ARBA" id="ARBA00022741"/>
    </source>
</evidence>
<evidence type="ECO:0000256" key="1">
    <source>
        <dbReference type="ARBA" id="ARBA00004479"/>
    </source>
</evidence>
<dbReference type="InterPro" id="IPR017441">
    <property type="entry name" value="Protein_kinase_ATP_BS"/>
</dbReference>
<dbReference type="SUPFAM" id="SSF56112">
    <property type="entry name" value="Protein kinase-like (PK-like)"/>
    <property type="match status" value="1"/>
</dbReference>
<dbReference type="PROSITE" id="PS00108">
    <property type="entry name" value="PROTEIN_KINASE_ST"/>
    <property type="match status" value="1"/>
</dbReference>
<comment type="catalytic activity">
    <reaction evidence="15">
        <text>L-seryl-[protein] + ATP = O-phospho-L-seryl-[protein] + ADP + H(+)</text>
        <dbReference type="Rhea" id="RHEA:17989"/>
        <dbReference type="Rhea" id="RHEA-COMP:9863"/>
        <dbReference type="Rhea" id="RHEA-COMP:11604"/>
        <dbReference type="ChEBI" id="CHEBI:15378"/>
        <dbReference type="ChEBI" id="CHEBI:29999"/>
        <dbReference type="ChEBI" id="CHEBI:30616"/>
        <dbReference type="ChEBI" id="CHEBI:83421"/>
        <dbReference type="ChEBI" id="CHEBI:456216"/>
        <dbReference type="EC" id="2.7.11.1"/>
    </reaction>
</comment>
<keyword evidence="9 16" id="KW-0067">ATP-binding</keyword>
<evidence type="ECO:0000256" key="11">
    <source>
        <dbReference type="ARBA" id="ARBA00023136"/>
    </source>
</evidence>
<evidence type="ECO:0000256" key="4">
    <source>
        <dbReference type="ARBA" id="ARBA00022679"/>
    </source>
</evidence>
<comment type="caution">
    <text evidence="20">The sequence shown here is derived from an EMBL/GenBank/DDBJ whole genome shotgun (WGS) entry which is preliminary data.</text>
</comment>
<keyword evidence="12" id="KW-0675">Receptor</keyword>
<dbReference type="EMBL" id="JANJYI010000008">
    <property type="protein sequence ID" value="KAK2640603.1"/>
    <property type="molecule type" value="Genomic_DNA"/>
</dbReference>
<dbReference type="GO" id="GO:0016020">
    <property type="term" value="C:membrane"/>
    <property type="evidence" value="ECO:0007669"/>
    <property type="project" value="UniProtKB-SubCell"/>
</dbReference>
<feature type="domain" description="Protein kinase" evidence="19">
    <location>
        <begin position="314"/>
        <end position="593"/>
    </location>
</feature>
<organism evidence="20 21">
    <name type="scientific">Dipteronia dyeriana</name>
    <dbReference type="NCBI Taxonomy" id="168575"/>
    <lineage>
        <taxon>Eukaryota</taxon>
        <taxon>Viridiplantae</taxon>
        <taxon>Streptophyta</taxon>
        <taxon>Embryophyta</taxon>
        <taxon>Tracheophyta</taxon>
        <taxon>Spermatophyta</taxon>
        <taxon>Magnoliopsida</taxon>
        <taxon>eudicotyledons</taxon>
        <taxon>Gunneridae</taxon>
        <taxon>Pentapetalae</taxon>
        <taxon>rosids</taxon>
        <taxon>malvids</taxon>
        <taxon>Sapindales</taxon>
        <taxon>Sapindaceae</taxon>
        <taxon>Hippocastanoideae</taxon>
        <taxon>Acereae</taxon>
        <taxon>Dipteronia</taxon>
    </lineage>
</organism>